<evidence type="ECO:0000256" key="7">
    <source>
        <dbReference type="SAM" id="SignalP"/>
    </source>
</evidence>
<comment type="similarity">
    <text evidence="1">Belongs to the glycosyl hydrolase 37 family.</text>
</comment>
<dbReference type="InterPro" id="IPR012341">
    <property type="entry name" value="6hp_glycosidase-like_sf"/>
</dbReference>
<dbReference type="Pfam" id="PF01204">
    <property type="entry name" value="Trehalase"/>
    <property type="match status" value="1"/>
</dbReference>
<protein>
    <recommendedName>
        <fullName evidence="3">Trehalase</fullName>
        <ecNumber evidence="2">3.2.1.28</ecNumber>
    </recommendedName>
    <alternativeName>
        <fullName evidence="6">Alpha,alpha-trehalase</fullName>
    </alternativeName>
</protein>
<dbReference type="InterPro" id="IPR018232">
    <property type="entry name" value="Glyco_hydro_37_CS"/>
</dbReference>
<proteinExistence type="inferred from homology"/>
<gene>
    <name evidence="8" type="ORF">AB6A40_010920</name>
</gene>
<evidence type="ECO:0000256" key="2">
    <source>
        <dbReference type="ARBA" id="ARBA00012757"/>
    </source>
</evidence>
<feature type="signal peptide" evidence="7">
    <location>
        <begin position="1"/>
        <end position="20"/>
    </location>
</feature>
<evidence type="ECO:0000256" key="6">
    <source>
        <dbReference type="ARBA" id="ARBA00030473"/>
    </source>
</evidence>
<evidence type="ECO:0000256" key="1">
    <source>
        <dbReference type="ARBA" id="ARBA00005615"/>
    </source>
</evidence>
<comment type="caution">
    <text evidence="8">The sequence shown here is derived from an EMBL/GenBank/DDBJ whole genome shotgun (WGS) entry which is preliminary data.</text>
</comment>
<dbReference type="EMBL" id="JBGFUD010015881">
    <property type="protein sequence ID" value="MFH4984211.1"/>
    <property type="molecule type" value="Genomic_DNA"/>
</dbReference>
<evidence type="ECO:0000313" key="9">
    <source>
        <dbReference type="Proteomes" id="UP001608902"/>
    </source>
</evidence>
<sequence length="230" mass="26674">MWTVLGLTIIFAFLFGVVQAEIDPETLRTLVKEVQILARQRNVVDVCNPSHTINSDIYCKGPILEAVNLHSIFEDSKTFVDMPMKSDPKVVKQAFKDRFGNKPVEHLKPNELREFLSDNFYPPGSELEECDLDDWIEKPPELLKISDPKLREWALELNAIWKSLCRRLKPGSDPSRHSLITMPHEFIVPGGRFREFYYWDTYWITKGLIACEMINTTKKMIANFVSIVDR</sequence>
<evidence type="ECO:0000256" key="4">
    <source>
        <dbReference type="ARBA" id="ARBA00022801"/>
    </source>
</evidence>
<dbReference type="EC" id="3.2.1.28" evidence="2"/>
<dbReference type="AlphaFoldDB" id="A0ABD6EXZ8"/>
<keyword evidence="7" id="KW-0732">Signal</keyword>
<dbReference type="Proteomes" id="UP001608902">
    <property type="component" value="Unassembled WGS sequence"/>
</dbReference>
<dbReference type="PROSITE" id="PS00927">
    <property type="entry name" value="TREHALASE_1"/>
    <property type="match status" value="1"/>
</dbReference>
<dbReference type="PANTHER" id="PTHR23403">
    <property type="entry name" value="TREHALASE"/>
    <property type="match status" value="1"/>
</dbReference>
<keyword evidence="9" id="KW-1185">Reference proteome</keyword>
<evidence type="ECO:0000313" key="8">
    <source>
        <dbReference type="EMBL" id="MFH4984211.1"/>
    </source>
</evidence>
<dbReference type="SUPFAM" id="SSF48208">
    <property type="entry name" value="Six-hairpin glycosidases"/>
    <property type="match status" value="1"/>
</dbReference>
<dbReference type="InterPro" id="IPR008928">
    <property type="entry name" value="6-hairpin_glycosidase_sf"/>
</dbReference>
<dbReference type="Gene3D" id="1.50.10.10">
    <property type="match status" value="1"/>
</dbReference>
<dbReference type="GO" id="GO:0004555">
    <property type="term" value="F:alpha,alpha-trehalase activity"/>
    <property type="evidence" value="ECO:0007669"/>
    <property type="project" value="UniProtKB-EC"/>
</dbReference>
<organism evidence="8 9">
    <name type="scientific">Gnathostoma spinigerum</name>
    <dbReference type="NCBI Taxonomy" id="75299"/>
    <lineage>
        <taxon>Eukaryota</taxon>
        <taxon>Metazoa</taxon>
        <taxon>Ecdysozoa</taxon>
        <taxon>Nematoda</taxon>
        <taxon>Chromadorea</taxon>
        <taxon>Rhabditida</taxon>
        <taxon>Spirurina</taxon>
        <taxon>Gnathostomatomorpha</taxon>
        <taxon>Gnathostomatoidea</taxon>
        <taxon>Gnathostomatidae</taxon>
        <taxon>Gnathostoma</taxon>
    </lineage>
</organism>
<name>A0ABD6EXZ8_9BILA</name>
<keyword evidence="5" id="KW-0326">Glycosidase</keyword>
<dbReference type="PANTHER" id="PTHR23403:SF5">
    <property type="entry name" value="TREHALASE"/>
    <property type="match status" value="1"/>
</dbReference>
<feature type="chain" id="PRO_5044817911" description="Trehalase" evidence="7">
    <location>
        <begin position="21"/>
        <end position="230"/>
    </location>
</feature>
<dbReference type="InterPro" id="IPR001661">
    <property type="entry name" value="Glyco_hydro_37"/>
</dbReference>
<evidence type="ECO:0000256" key="5">
    <source>
        <dbReference type="ARBA" id="ARBA00023295"/>
    </source>
</evidence>
<accession>A0ABD6EXZ8</accession>
<evidence type="ECO:0000256" key="3">
    <source>
        <dbReference type="ARBA" id="ARBA00019905"/>
    </source>
</evidence>
<reference evidence="8 9" key="1">
    <citation type="submission" date="2024-08" db="EMBL/GenBank/DDBJ databases">
        <title>Gnathostoma spinigerum genome.</title>
        <authorList>
            <person name="Gonzalez-Bertolin B."/>
            <person name="Monzon S."/>
            <person name="Zaballos A."/>
            <person name="Jimenez P."/>
            <person name="Dekumyoy P."/>
            <person name="Varona S."/>
            <person name="Cuesta I."/>
            <person name="Sumanam S."/>
            <person name="Adisakwattana P."/>
            <person name="Gasser R.B."/>
            <person name="Hernandez-Gonzalez A."/>
            <person name="Young N.D."/>
            <person name="Perteguer M.J."/>
        </authorList>
    </citation>
    <scope>NUCLEOTIDE SEQUENCE [LARGE SCALE GENOMIC DNA]</scope>
    <source>
        <strain evidence="8">AL3</strain>
        <tissue evidence="8">Liver</tissue>
    </source>
</reference>
<keyword evidence="4" id="KW-0378">Hydrolase</keyword>